<feature type="region of interest" description="C-terminal hotdog fold" evidence="10">
    <location>
        <begin position="2849"/>
        <end position="2996"/>
    </location>
</feature>
<dbReference type="RefSeq" id="WP_282315162.1">
    <property type="nucleotide sequence ID" value="NZ_JARBWL010000001.1"/>
</dbReference>
<dbReference type="Gene3D" id="3.40.50.720">
    <property type="entry name" value="NAD(P)-binding Rossmann-like Domain"/>
    <property type="match status" value="1"/>
</dbReference>
<dbReference type="Pfam" id="PF00550">
    <property type="entry name" value="PP-binding"/>
    <property type="match status" value="2"/>
</dbReference>
<dbReference type="PROSITE" id="PS52019">
    <property type="entry name" value="PKS_MFAS_DH"/>
    <property type="match status" value="3"/>
</dbReference>
<feature type="domain" description="Ketosynthase family 3 (KS3)" evidence="12">
    <location>
        <begin position="567"/>
        <end position="1006"/>
    </location>
</feature>
<feature type="active site" description="Proton acceptor; for dehydratase activity" evidence="10">
    <location>
        <position position="178"/>
    </location>
</feature>
<evidence type="ECO:0000256" key="9">
    <source>
        <dbReference type="ARBA" id="ARBA00022737"/>
    </source>
</evidence>
<comment type="caution">
    <text evidence="14">The sequence shown here is derived from an EMBL/GenBank/DDBJ whole genome shotgun (WGS) entry which is preliminary data.</text>
</comment>
<dbReference type="InterPro" id="IPR006162">
    <property type="entry name" value="Ppantetheine_attach_site"/>
</dbReference>
<sequence>MNDRDDQLIVLSALQPHTLAVLAQQLLEHVLARPDLALSDIAYTLQVGREALPHRLVLLAASVEQLITRLQDYAQSPEAADPQRWRGIAERAQGERWSVEQSRAAAHEALATAWVEGVTLPWAGLWAGQSVRRISLPGYPFERERHWAQPEQSTQPASQEASTHTFHLSGKEFFLLDHRLNGQAILPGMMYIELLSRALRAEGQPAAPFQLRDLVWLQPVWGNETGMDVQVRLQSVAERGQQLEVRSQAADGQWVVHCKAEVCAPSRTISRLDSAALEQQARSQFTGADCYPQLTAMGLQYGPGHQCMERLWVGDFGVLVKLDTPGATEPPQGDFLVHPGVFDSALQAALGLNMKASGAGPATVPFALAHFELLRKCEPPHWAWLRPQPDARATAALQLIDIDLFDAEGEPVAILHGLASRALATGSTVSTAPSPASGASAPASAGDLRPAALTYFRQQFARVLRLSEDDIQEQAQLEQYGIDSIIIIRLTDELEKTFGRLSKTLFFEYQTLGEVTDYFIAEHEEILLGLLKQAPQTPAPAVASVVPAPVVVHDVSAPTPAAREDDDQEIAIIGLAGRYPGARNMDEFWQCLANGQDMIREIPAERWDHQRFYDPTRNTIGKTYCKHGGFIDDVDKFDPLFFGISPREAIGMEPQERLFLECAYETLEDAGYTRSSLPVAPGGGKGRSVGVFVGVMYQEYQLFGAQSTERGYPFAVPGHPASIANRVSYIFNLQGPSIALDTMCSSSITTLHLACRSIRDGECEMALAGGVNVSIHPNKYLMLGQGGFASAKGRCESFGEGGEGYVPGEGVGAVLLKRKRQAIADGDQIYGIIKASVLNHGGKTNGYTVPNPVAQAELISAALAQANVPARAVSYIEAHGTGTPLGDPIEITGLSRAFARYTQDTAFCAIGSVKSNIGHCESAAGIAGISKILMQMRHGQLAPSLHSATLNPNIDFASSPFYVQRSLTPWQRPMLSEHAVEKTWPRLAGISSFGAGGANAHLLIEEYVPSTVQPPIARSMPIAIVLSAKTATALHLCVQRLASALATPAFSSMDLSRIAFTLQVGREAMSERLALCVSSHQELRARLDAWLQGDQATAALLIGTVRAAPVSVSTVAMNDLPAVIATWVAGQEVDWRQAYSRPYPQKISLPTYPFARERYWVEDEVEAAMAADGNRAAHQVTQHLHPLVQRNTSCVGQQRFSSRFDGNEFFLDEHRINGEKLLPAAASIEMFMAAAKLSHRQGHRGSALRLSRVAWLQPVWQRTAELQLDIEVQAESGTMDWQLRCVDAQSPERVYCQASVADCEPRSIQHDIEQLIAGCSRHLGGGDLYERYRQAGYEYGESFQSIETLWGSDDYVIAKLHVPLARAARLATPFDLPPSLLDGALQASAGLMLPVASADLSVALPFAIDSLELYGACDNTLWAYVRRQPAQSETVTRFDIDLCDRAGNVCVAIKGYSSLRLKSGETDAPTRMTADAEQKVYLLPQWTLAQPASSPLTHDVRRLLILGSEQADLARIVEGQPDAVCLQVSADSSSAALVALLEGRDIEHLMWVAPSQNHSPFDHGAVLQAQEGGVMFLFNLLKALQQLPVAGSAFELTVVQYETSGFDEHAINFTQAGVHGLVGTIAKESPRWRVRSVDIERDSVATLSDILQQPHDPLGLQRVRRNGLWYVRQWLKTEFEQPPHGDYLRQDGVYVVIGGTGGLGTAWSEYAIGHCNAQVIWLGRRALDAGIQQQIDAYAQAGRAPVYYQADACDLETLQACLRQIRERFGDIHGVIHSALSLEDSTLANMDEATLRRVYFAKVQSSLNLGIALQEAPPQFLLFFSSTVVFTPPPGQANYSAGCLFQNALAEQLARELPSQVKVINWGFWGNTGVAASAHYRELMARNGIASIEPADGMEALNRLFGDDLNQLALLKVTDKVRNPPSLIPSDEQLTVLAAPSGPHGRIVRQSLRESVAGQQTPLTVPAPASAATTNTQAAPVHEGRLLDAALVYFKRLIAQELRIPVERLQIDEPLDSYGIDSIYSVRLVTLLNQSFSEVSNTLFFEVQNIRALVMHFIDNHRAQLETLLGVQTTPSPVAPAPPAPVTLTVRPPAPTVAASGPRDGACDIAVIGMSGRYAQADDLEEFWQNLSQGRNCISEIPAKRWDWRQHFDAQRGKWGKHYSKWGGFIRDIDAFDPLFFQISPTEAERMDPQSRLFLEQAYACIEEAGYTPATLSSGNRVGVFVGAMNADYVNGASFWSIANRVSYLFDFKGPSLAVDTACSSSLSAIHLAIDSLLSGSCDSAIAGGVNLIMNPTHYMGLSLMGMLSESDQCRAFGADADGFVDGEGVGAVLLKPLSAAVEAGDHIYGVIKGSAMNAGGRTSGFTVPNPAAQTAVVSEALRRSGIPARHISYVEAHGTGTPLGDPIEIKGLSDAFAGAGPERQFCALGSVKSNIGHCESAAGIASVTKVLLQLKHATLLPTLHSERSNPRIDFSRTPFKLQLSVQNWQRASVEIDGQVQSVARSAGVSSFGAGGANAHLIIQEYEEPTPRAPVEPGVALILLSAQSATQLHQRAERLLAHLQGGGAQVDLRDLAYTLQVGREPMEYRLAFGASTQEAVCETLKAFVEGRDVERGELYQGCVQEYREAINLLQDDEDLSQTIDHWFEKGKLGKLLALWVKGLQVDWRHYYAERPGRRVSLPTYPFAREFFWLDLGAQAAALLPTLAAPAQLHPLLQDNRCGLEVVRYVSHFSGIESIFSDHRVAQQRLLPAAAQVEMIRCAVSAALGHPVDAVTPMRLRDLAWVAPISGEQALSLEVVLDRTAKGLQFSLGQSISVTGGTFHCQGSVDFPEVQDLRAVDLDSLRDSHPPLGLSTSEFYRRLGERGLEYGTSLRTLNWLGSRPQSVLVGLSADPQTYADPRYVIDPGVLDGVLQALALFEPPVTEGAQPSIALPFAVDSIELYAACRGTLWAHLQRQPAFSALGPKTDIDVYDQAGGLCLSLRGLVTRGLVAETMPCVEEDALVILSPRWTLANL</sequence>
<feature type="domain" description="PKS/mFAS DH" evidence="13">
    <location>
        <begin position="2713"/>
        <end position="2996"/>
    </location>
</feature>
<gene>
    <name evidence="14" type="ORF">POF45_04235</name>
</gene>
<dbReference type="InterPro" id="IPR020841">
    <property type="entry name" value="PKS_Beta-ketoAc_synthase_dom"/>
</dbReference>
<dbReference type="InterPro" id="IPR042104">
    <property type="entry name" value="PKS_dehydratase_sf"/>
</dbReference>
<dbReference type="InterPro" id="IPR054514">
    <property type="entry name" value="RhiE-like_linker"/>
</dbReference>
<dbReference type="PROSITE" id="PS00606">
    <property type="entry name" value="KS3_1"/>
    <property type="match status" value="1"/>
</dbReference>
<comment type="pathway">
    <text evidence="2">Antibiotic biosynthesis.</text>
</comment>
<dbReference type="SMART" id="SM00826">
    <property type="entry name" value="PKS_DH"/>
    <property type="match status" value="3"/>
</dbReference>
<name>A0ABT6QIC8_9PSED</name>
<feature type="active site" description="Proton acceptor; for dehydratase activity" evidence="10">
    <location>
        <position position="2742"/>
    </location>
</feature>
<dbReference type="InterPro" id="IPR049551">
    <property type="entry name" value="PKS_DH_C"/>
</dbReference>
<protein>
    <submittedName>
        <fullName evidence="14">SDR family NAD(P)-dependent oxidoreductase</fullName>
    </submittedName>
</protein>
<comment type="similarity">
    <text evidence="4">Belongs to the short-chain dehydrogenases/reductases (SDR) family.</text>
</comment>
<dbReference type="Pfam" id="PF02801">
    <property type="entry name" value="Ketoacyl-synt_C"/>
    <property type="match status" value="2"/>
</dbReference>
<comment type="subcellular location">
    <subcellularLocation>
        <location evidence="1">Cytoplasm</location>
    </subcellularLocation>
</comment>
<dbReference type="EMBL" id="JARBWL010000001">
    <property type="protein sequence ID" value="MDI2590643.1"/>
    <property type="molecule type" value="Genomic_DNA"/>
</dbReference>
<dbReference type="Pfam" id="PF22336">
    <property type="entry name" value="RhiE-like_linker"/>
    <property type="match status" value="3"/>
</dbReference>
<dbReference type="Proteomes" id="UP001159100">
    <property type="component" value="Unassembled WGS sequence"/>
</dbReference>
<dbReference type="InterPro" id="IPR036736">
    <property type="entry name" value="ACP-like_sf"/>
</dbReference>
<comment type="pathway">
    <text evidence="3">Lipid metabolism; fatty acid biosynthesis.</text>
</comment>
<feature type="region of interest" description="N-terminal hotdog fold" evidence="10">
    <location>
        <begin position="2713"/>
        <end position="2835"/>
    </location>
</feature>
<dbReference type="SUPFAM" id="SSF53901">
    <property type="entry name" value="Thiolase-like"/>
    <property type="match status" value="2"/>
</dbReference>
<dbReference type="PROSITE" id="PS50075">
    <property type="entry name" value="CARRIER"/>
    <property type="match status" value="1"/>
</dbReference>
<organism evidence="14 15">
    <name type="scientific">Pseudomonas fungipugnans</name>
    <dbReference type="NCBI Taxonomy" id="3024217"/>
    <lineage>
        <taxon>Bacteria</taxon>
        <taxon>Pseudomonadati</taxon>
        <taxon>Pseudomonadota</taxon>
        <taxon>Gammaproteobacteria</taxon>
        <taxon>Pseudomonadales</taxon>
        <taxon>Pseudomonadaceae</taxon>
        <taxon>Pseudomonas</taxon>
    </lineage>
</organism>
<dbReference type="Pfam" id="PF08659">
    <property type="entry name" value="KR"/>
    <property type="match status" value="1"/>
</dbReference>
<dbReference type="Pfam" id="PF21089">
    <property type="entry name" value="PKS_DH_N"/>
    <property type="match status" value="3"/>
</dbReference>
<dbReference type="InterPro" id="IPR018201">
    <property type="entry name" value="Ketoacyl_synth_AS"/>
</dbReference>
<dbReference type="InterPro" id="IPR036291">
    <property type="entry name" value="NAD(P)-bd_dom_sf"/>
</dbReference>
<dbReference type="PANTHER" id="PTHR43775:SF37">
    <property type="entry name" value="SI:DKEY-61P9.11"/>
    <property type="match status" value="1"/>
</dbReference>
<dbReference type="SMART" id="SM00822">
    <property type="entry name" value="PKS_KR"/>
    <property type="match status" value="1"/>
</dbReference>
<evidence type="ECO:0000256" key="7">
    <source>
        <dbReference type="ARBA" id="ARBA00022553"/>
    </source>
</evidence>
<feature type="region of interest" description="N-terminal hotdog fold" evidence="10">
    <location>
        <begin position="1185"/>
        <end position="1307"/>
    </location>
</feature>
<dbReference type="SMART" id="SM00823">
    <property type="entry name" value="PKS_PP"/>
    <property type="match status" value="2"/>
</dbReference>
<dbReference type="InterPro" id="IPR050091">
    <property type="entry name" value="PKS_NRPS_Biosynth_Enz"/>
</dbReference>
<dbReference type="InterPro" id="IPR009081">
    <property type="entry name" value="PP-bd_ACP"/>
</dbReference>
<feature type="domain" description="Ketosynthase family 3 (KS3)" evidence="12">
    <location>
        <begin position="2106"/>
        <end position="2525"/>
    </location>
</feature>
<dbReference type="InterPro" id="IPR014031">
    <property type="entry name" value="Ketoacyl_synth_C"/>
</dbReference>
<keyword evidence="8" id="KW-0808">Transferase</keyword>
<feature type="domain" description="PKS/mFAS DH" evidence="13">
    <location>
        <begin position="146"/>
        <end position="429"/>
    </location>
</feature>
<dbReference type="PROSITE" id="PS00012">
    <property type="entry name" value="PHOSPHOPANTETHEINE"/>
    <property type="match status" value="1"/>
</dbReference>
<dbReference type="SMART" id="SM00825">
    <property type="entry name" value="PKS_KS"/>
    <property type="match status" value="2"/>
</dbReference>
<dbReference type="InterPro" id="IPR049900">
    <property type="entry name" value="PKS_mFAS_DH"/>
</dbReference>
<dbReference type="Pfam" id="PF14765">
    <property type="entry name" value="PS-DH"/>
    <property type="match status" value="3"/>
</dbReference>
<feature type="region of interest" description="C-terminal hotdog fold" evidence="10">
    <location>
        <begin position="282"/>
        <end position="429"/>
    </location>
</feature>
<feature type="active site" description="Proton donor; for dehydratase activity" evidence="10">
    <location>
        <position position="1382"/>
    </location>
</feature>
<dbReference type="Gene3D" id="3.10.129.110">
    <property type="entry name" value="Polyketide synthase dehydratase"/>
    <property type="match status" value="3"/>
</dbReference>
<dbReference type="Pfam" id="PF00109">
    <property type="entry name" value="ketoacyl-synt"/>
    <property type="match status" value="2"/>
</dbReference>
<dbReference type="InterPro" id="IPR016039">
    <property type="entry name" value="Thiolase-like"/>
</dbReference>
<evidence type="ECO:0000259" key="12">
    <source>
        <dbReference type="PROSITE" id="PS52004"/>
    </source>
</evidence>
<dbReference type="Gene3D" id="1.10.1200.10">
    <property type="entry name" value="ACP-like"/>
    <property type="match status" value="2"/>
</dbReference>
<dbReference type="CDD" id="cd08953">
    <property type="entry name" value="KR_2_SDR_x"/>
    <property type="match status" value="1"/>
</dbReference>
<dbReference type="InterPro" id="IPR020807">
    <property type="entry name" value="PKS_DH"/>
</dbReference>
<proteinExistence type="inferred from homology"/>
<dbReference type="PANTHER" id="PTHR43775">
    <property type="entry name" value="FATTY ACID SYNTHASE"/>
    <property type="match status" value="1"/>
</dbReference>
<dbReference type="Gene3D" id="3.30.70.3290">
    <property type="match status" value="1"/>
</dbReference>
<dbReference type="Gene3D" id="1.10.1240.100">
    <property type="match status" value="2"/>
</dbReference>
<keyword evidence="9" id="KW-0677">Repeat</keyword>
<evidence type="ECO:0000313" key="15">
    <source>
        <dbReference type="Proteomes" id="UP001159100"/>
    </source>
</evidence>
<keyword evidence="6" id="KW-0963">Cytoplasm</keyword>
<dbReference type="PROSITE" id="PS52004">
    <property type="entry name" value="KS3_2"/>
    <property type="match status" value="2"/>
</dbReference>
<feature type="active site" description="Proton donor; for dehydratase activity" evidence="10">
    <location>
        <position position="2910"/>
    </location>
</feature>
<feature type="active site" description="Proton donor; for dehydratase activity" evidence="10">
    <location>
        <position position="343"/>
    </location>
</feature>
<dbReference type="InterPro" id="IPR057326">
    <property type="entry name" value="KR_dom"/>
</dbReference>
<dbReference type="CDD" id="cd00833">
    <property type="entry name" value="PKS"/>
    <property type="match status" value="2"/>
</dbReference>
<evidence type="ECO:0000313" key="14">
    <source>
        <dbReference type="EMBL" id="MDI2590643.1"/>
    </source>
</evidence>
<evidence type="ECO:0000256" key="6">
    <source>
        <dbReference type="ARBA" id="ARBA00022490"/>
    </source>
</evidence>
<evidence type="ECO:0000259" key="13">
    <source>
        <dbReference type="PROSITE" id="PS52019"/>
    </source>
</evidence>
<evidence type="ECO:0000256" key="8">
    <source>
        <dbReference type="ARBA" id="ARBA00022679"/>
    </source>
</evidence>
<evidence type="ECO:0000256" key="2">
    <source>
        <dbReference type="ARBA" id="ARBA00004792"/>
    </source>
</evidence>
<dbReference type="InterPro" id="IPR049552">
    <property type="entry name" value="PKS_DH_N"/>
</dbReference>
<accession>A0ABT6QIC8</accession>
<dbReference type="Gene3D" id="3.40.47.10">
    <property type="match status" value="2"/>
</dbReference>
<evidence type="ECO:0000256" key="10">
    <source>
        <dbReference type="PROSITE-ProRule" id="PRU01363"/>
    </source>
</evidence>
<evidence type="ECO:0000256" key="1">
    <source>
        <dbReference type="ARBA" id="ARBA00004496"/>
    </source>
</evidence>
<evidence type="ECO:0000256" key="5">
    <source>
        <dbReference type="ARBA" id="ARBA00022450"/>
    </source>
</evidence>
<evidence type="ECO:0000259" key="11">
    <source>
        <dbReference type="PROSITE" id="PS50075"/>
    </source>
</evidence>
<dbReference type="InterPro" id="IPR013968">
    <property type="entry name" value="PKS_KR"/>
</dbReference>
<evidence type="ECO:0000256" key="4">
    <source>
        <dbReference type="ARBA" id="ARBA00006484"/>
    </source>
</evidence>
<reference evidence="14 15" key="1">
    <citation type="submission" date="2023-02" db="EMBL/GenBank/DDBJ databases">
        <title>Pseudomonas chrutzelriedensis sp. nov., a potently antifungal strain isolated from moss.</title>
        <authorList>
            <person name="Schnyder A."/>
            <person name="Kalawong R."/>
            <person name="Eberl L."/>
            <person name="Agnoli K."/>
        </authorList>
    </citation>
    <scope>NUCLEOTIDE SEQUENCE [LARGE SCALE GENOMIC DNA]</scope>
    <source>
        <strain evidence="14 15">681</strain>
    </source>
</reference>
<dbReference type="InterPro" id="IPR014030">
    <property type="entry name" value="Ketoacyl_synth_N"/>
</dbReference>
<feature type="region of interest" description="C-terminal hotdog fold" evidence="10">
    <location>
        <begin position="1320"/>
        <end position="1467"/>
    </location>
</feature>
<evidence type="ECO:0000256" key="3">
    <source>
        <dbReference type="ARBA" id="ARBA00005194"/>
    </source>
</evidence>
<keyword evidence="7" id="KW-0597">Phosphoprotein</keyword>
<dbReference type="SUPFAM" id="SSF51735">
    <property type="entry name" value="NAD(P)-binding Rossmann-fold domains"/>
    <property type="match status" value="2"/>
</dbReference>
<feature type="active site" description="Proton acceptor; for dehydratase activity" evidence="10">
    <location>
        <position position="1214"/>
    </location>
</feature>
<feature type="domain" description="PKS/mFAS DH" evidence="13">
    <location>
        <begin position="1185"/>
        <end position="1467"/>
    </location>
</feature>
<feature type="region of interest" description="N-terminal hotdog fold" evidence="10">
    <location>
        <begin position="146"/>
        <end position="269"/>
    </location>
</feature>
<feature type="domain" description="Carrier" evidence="11">
    <location>
        <begin position="447"/>
        <end position="523"/>
    </location>
</feature>
<keyword evidence="15" id="KW-1185">Reference proteome</keyword>
<dbReference type="SUPFAM" id="SSF47336">
    <property type="entry name" value="ACP-like"/>
    <property type="match status" value="2"/>
</dbReference>
<dbReference type="InterPro" id="IPR020806">
    <property type="entry name" value="PKS_PP-bd"/>
</dbReference>
<keyword evidence="5" id="KW-0596">Phosphopantetheine</keyword>